<keyword evidence="1" id="KW-0472">Membrane</keyword>
<dbReference type="InterPro" id="IPR024983">
    <property type="entry name" value="CHAT_dom"/>
</dbReference>
<evidence type="ECO:0000256" key="1">
    <source>
        <dbReference type="SAM" id="Phobius"/>
    </source>
</evidence>
<feature type="domain" description="CHAT" evidence="3">
    <location>
        <begin position="618"/>
        <end position="877"/>
    </location>
</feature>
<name>A0ABP9A4M8_9FLAO</name>
<dbReference type="RefSeq" id="WP_264542509.1">
    <property type="nucleotide sequence ID" value="NZ_BAABIP010000020.1"/>
</dbReference>
<evidence type="ECO:0000313" key="4">
    <source>
        <dbReference type="EMBL" id="GAA4773630.1"/>
    </source>
</evidence>
<sequence length="916" mass="106611">MNFTKFFFVLLFLTIQFANAQETLSKEIKFTLNTTISEEEKIFKLENLKKKYKNYPNSPQKGILNSELGVLYFNSNNKEYAISCLKNSISILKDYKKNNAFLLELNRSRSNLAWIYMLNKEVSKQYDLLNEIIKDKALDKYTFNAKINIAILDSERGDYYLALKRLDLLLLQKNDINNEIIIRTSIVKIFALMTELDSGKTIKIYESGIKKHQKFVEINFKISSLDNNLLFEFYNNLANIYEAWGENKTALSLYIKSKDFFKSQNNSKDYFSVLNNIGFLHAKQNQLILASNCFKEIIKKSSNINQIATAYDNFAYFSNIKPVEKITYFQKAIQIILDKEQSSFELPKLETIIDSGYQQDIMVYLVDLAFNYVESYKNTKNKAYLFKAKEVLYLIDEIVSVIRYESTTDQSKLFWIEKGVNTYLLGAEVCFLLNKPDEGFYFMEKNKALLLQENIKKYQAKLELQVPKSITEKEFKLHNELLTVEKKNRQFPNSVQFKKAYLKKLKEYESYMGFLVAKYPQYARFKQKIDIIPLKKVIHSLDNEECFVSYILTDDKGYGLFVNKSEKIFYAISNVSTLQKDIRVLKKNNSQVLLDKQESIQFQSTSANVFKSLFPFENAINKIKNKRLIIVADDSLINLPFESLCVYDSKKYLKNSYLINFSEISYLQSFSTFEKIKQWKSKASKKLILTVPYQFEDKSLTNLSRSKEVIDKLEKYTSTTVLFDDAATKEKFCSLINQYQIIHLNTHAGLDISDQKTPWIAFRNSKMTLEELYGIQNQAELVILDACKTNDGQIQSGEGVLSLSRGFFMNGTKSVLSSLWNVNEKAGNEIILSFYNELEKGKTKSKALQLAKINYLKHHQLSEVLPYHWASFVLTGDTASIELNQKWYYHNYILILLAFTSIIITVLLIKFIFLKK</sequence>
<feature type="chain" id="PRO_5045785701" description="CHAT domain-containing protein" evidence="2">
    <location>
        <begin position="21"/>
        <end position="916"/>
    </location>
</feature>
<evidence type="ECO:0000256" key="2">
    <source>
        <dbReference type="SAM" id="SignalP"/>
    </source>
</evidence>
<dbReference type="Gene3D" id="1.25.40.10">
    <property type="entry name" value="Tetratricopeptide repeat domain"/>
    <property type="match status" value="1"/>
</dbReference>
<feature type="transmembrane region" description="Helical" evidence="1">
    <location>
        <begin position="892"/>
        <end position="913"/>
    </location>
</feature>
<accession>A0ABP9A4M8</accession>
<keyword evidence="2" id="KW-0732">Signal</keyword>
<dbReference type="Proteomes" id="UP001500141">
    <property type="component" value="Unassembled WGS sequence"/>
</dbReference>
<dbReference type="InterPro" id="IPR011990">
    <property type="entry name" value="TPR-like_helical_dom_sf"/>
</dbReference>
<protein>
    <recommendedName>
        <fullName evidence="3">CHAT domain-containing protein</fullName>
    </recommendedName>
</protein>
<organism evidence="4 5">
    <name type="scientific">Flavobacterium hankyongi</name>
    <dbReference type="NCBI Taxonomy" id="1176532"/>
    <lineage>
        <taxon>Bacteria</taxon>
        <taxon>Pseudomonadati</taxon>
        <taxon>Bacteroidota</taxon>
        <taxon>Flavobacteriia</taxon>
        <taxon>Flavobacteriales</taxon>
        <taxon>Flavobacteriaceae</taxon>
        <taxon>Flavobacterium</taxon>
    </lineage>
</organism>
<keyword evidence="1" id="KW-0812">Transmembrane</keyword>
<proteinExistence type="predicted"/>
<dbReference type="Pfam" id="PF12770">
    <property type="entry name" value="CHAT"/>
    <property type="match status" value="1"/>
</dbReference>
<dbReference type="EMBL" id="BAABIP010000020">
    <property type="protein sequence ID" value="GAA4773630.1"/>
    <property type="molecule type" value="Genomic_DNA"/>
</dbReference>
<keyword evidence="5" id="KW-1185">Reference proteome</keyword>
<dbReference type="InterPro" id="IPR019734">
    <property type="entry name" value="TPR_rpt"/>
</dbReference>
<gene>
    <name evidence="4" type="ORF">GCM10023230_25370</name>
</gene>
<feature type="signal peptide" evidence="2">
    <location>
        <begin position="1"/>
        <end position="20"/>
    </location>
</feature>
<dbReference type="PANTHER" id="PTHR10098">
    <property type="entry name" value="RAPSYN-RELATED"/>
    <property type="match status" value="1"/>
</dbReference>
<dbReference type="SMART" id="SM00028">
    <property type="entry name" value="TPR"/>
    <property type="match status" value="3"/>
</dbReference>
<keyword evidence="1" id="KW-1133">Transmembrane helix</keyword>
<evidence type="ECO:0000259" key="3">
    <source>
        <dbReference type="Pfam" id="PF12770"/>
    </source>
</evidence>
<comment type="caution">
    <text evidence="4">The sequence shown here is derived from an EMBL/GenBank/DDBJ whole genome shotgun (WGS) entry which is preliminary data.</text>
</comment>
<evidence type="ECO:0000313" key="5">
    <source>
        <dbReference type="Proteomes" id="UP001500141"/>
    </source>
</evidence>
<dbReference type="SUPFAM" id="SSF48452">
    <property type="entry name" value="TPR-like"/>
    <property type="match status" value="2"/>
</dbReference>
<reference evidence="5" key="1">
    <citation type="journal article" date="2019" name="Int. J. Syst. Evol. Microbiol.">
        <title>The Global Catalogue of Microorganisms (GCM) 10K type strain sequencing project: providing services to taxonomists for standard genome sequencing and annotation.</title>
        <authorList>
            <consortium name="The Broad Institute Genomics Platform"/>
            <consortium name="The Broad Institute Genome Sequencing Center for Infectious Disease"/>
            <person name="Wu L."/>
            <person name="Ma J."/>
        </authorList>
    </citation>
    <scope>NUCLEOTIDE SEQUENCE [LARGE SCALE GENOMIC DNA]</scope>
    <source>
        <strain evidence="5">JCM 18198</strain>
    </source>
</reference>